<sequence>MPRQFEFADSEISHIRSTPEGCSIDFSAALITEMVQGQASRSFSNGLRLILHQIPATTAPPVGGFGLLAAGMLSVGDQRHSALPVPSHFEAESMALHLQFADGQRLELRYQSLRCEATEEAQEVEVLAC</sequence>
<organism evidence="1 2">
    <name type="scientific">Comamonas piscis</name>
    <dbReference type="NCBI Taxonomy" id="1562974"/>
    <lineage>
        <taxon>Bacteria</taxon>
        <taxon>Pseudomonadati</taxon>
        <taxon>Pseudomonadota</taxon>
        <taxon>Betaproteobacteria</taxon>
        <taxon>Burkholderiales</taxon>
        <taxon>Comamonadaceae</taxon>
        <taxon>Comamonas</taxon>
    </lineage>
</organism>
<dbReference type="Proteomes" id="UP000515240">
    <property type="component" value="Chromosome"/>
</dbReference>
<evidence type="ECO:0000313" key="2">
    <source>
        <dbReference type="Proteomes" id="UP000515240"/>
    </source>
</evidence>
<dbReference type="KEGG" id="cpis:HS961_14925"/>
<reference evidence="1 2" key="1">
    <citation type="journal article" date="2020" name="G3 (Bethesda)">
        <title>CeMbio - The Caenorhabditis elegans Microbiome Resource.</title>
        <authorList>
            <person name="Dirksen P."/>
            <person name="Assie A."/>
            <person name="Zimmermann J."/>
            <person name="Zhang F."/>
            <person name="Tietje A.M."/>
            <person name="Marsh S.A."/>
            <person name="Felix M.A."/>
            <person name="Shapira M."/>
            <person name="Kaleta C."/>
            <person name="Schulenburg H."/>
            <person name="Samuel B."/>
        </authorList>
    </citation>
    <scope>NUCLEOTIDE SEQUENCE [LARGE SCALE GENOMIC DNA]</scope>
    <source>
        <strain evidence="1 2">BIGb0172</strain>
    </source>
</reference>
<dbReference type="EMBL" id="CP058554">
    <property type="protein sequence ID" value="QMV74026.1"/>
    <property type="molecule type" value="Genomic_DNA"/>
</dbReference>
<protein>
    <submittedName>
        <fullName evidence="1">Uncharacterized protein</fullName>
    </submittedName>
</protein>
<name>A0A7G5EJ51_9BURK</name>
<proteinExistence type="predicted"/>
<accession>A0A7G5EJ51</accession>
<keyword evidence="2" id="KW-1185">Reference proteome</keyword>
<dbReference type="RefSeq" id="WP_182323278.1">
    <property type="nucleotide sequence ID" value="NZ_CP058554.1"/>
</dbReference>
<evidence type="ECO:0000313" key="1">
    <source>
        <dbReference type="EMBL" id="QMV74026.1"/>
    </source>
</evidence>
<dbReference type="AlphaFoldDB" id="A0A7G5EJ51"/>
<gene>
    <name evidence="1" type="ORF">HS961_14925</name>
</gene>